<dbReference type="OrthoDB" id="6467097at2"/>
<evidence type="ECO:0000313" key="2">
    <source>
        <dbReference type="Proteomes" id="UP000010290"/>
    </source>
</evidence>
<accession>K8WK40</accession>
<dbReference type="RefSeq" id="WP_008914352.1">
    <property type="nucleotide sequence ID" value="NZ_CM001773.1"/>
</dbReference>
<sequence>MAVVKLGMNESEYINHQSLLEENSVSEFSSSLEIDDIKIFSAKIEKLPEPVTQLKKYLQKVISKKALALMLIKSRKKRAEETFAPLLSQFPMSRYQTRSFLKQLQTYQYENNIDCSNSKSLQEVRLLDVGTSNLTATNSLHISKLPTGNHFIPEKNYHHQTKIAVKTSANEKTALAIDNRYLSQHSKLVNLTNIQSESLQISLNDRPQSRNMANSDTFLFEQNFKYDLKNELPISSQSILEQSQNEIIDYFSASNDQLEEGRVPSLSISQQNTLPSRDICQETLDVYSTKTQLSIYPVNEGQEIQKNSADKMKTTVGRRLIYTFSHWQDKPSVTFKFSEQGEKLLAITNNFAVHSALHESQHFFHCEYPLSVRYEDSPQDQHQPEQEDE</sequence>
<dbReference type="AlphaFoldDB" id="K8WK40"/>
<comment type="caution">
    <text evidence="1">The sequence shown here is derived from an EMBL/GenBank/DDBJ whole genome shotgun (WGS) entry which is preliminary data.</text>
</comment>
<organism evidence="1 2">
    <name type="scientific">Providencia sneebia DSM 19967</name>
    <dbReference type="NCBI Taxonomy" id="1141660"/>
    <lineage>
        <taxon>Bacteria</taxon>
        <taxon>Pseudomonadati</taxon>
        <taxon>Pseudomonadota</taxon>
        <taxon>Gammaproteobacteria</taxon>
        <taxon>Enterobacterales</taxon>
        <taxon>Morganellaceae</taxon>
        <taxon>Providencia</taxon>
    </lineage>
</organism>
<proteinExistence type="predicted"/>
<name>K8WK40_9GAMM</name>
<evidence type="ECO:0000313" key="1">
    <source>
        <dbReference type="EMBL" id="EKT60894.1"/>
    </source>
</evidence>
<protein>
    <submittedName>
        <fullName evidence="1">Type III secretion protein</fullName>
    </submittedName>
</protein>
<keyword evidence="2" id="KW-1185">Reference proteome</keyword>
<reference evidence="1 2" key="1">
    <citation type="journal article" date="2012" name="BMC Genomics">
        <title>Comparative genomics of bacteria in the genus Providencia isolated from wild Drosophila melanogaster.</title>
        <authorList>
            <person name="Galac M.R."/>
            <person name="Lazzaro B.P."/>
        </authorList>
    </citation>
    <scope>NUCLEOTIDE SEQUENCE [LARGE SCALE GENOMIC DNA]</scope>
    <source>
        <strain evidence="1 2">DSM 19967</strain>
    </source>
</reference>
<dbReference type="PATRIC" id="fig|1141660.3.peg.469"/>
<dbReference type="EMBL" id="AKKN01000003">
    <property type="protein sequence ID" value="EKT60894.1"/>
    <property type="molecule type" value="Genomic_DNA"/>
</dbReference>
<dbReference type="Proteomes" id="UP000010290">
    <property type="component" value="Chromosome"/>
</dbReference>
<dbReference type="HOGENOM" id="CLU_709525_0_0_6"/>
<gene>
    <name evidence="1" type="ORF">OO7_02346</name>
</gene>